<dbReference type="Pfam" id="PF01457">
    <property type="entry name" value="Peptidase_M8"/>
    <property type="match status" value="1"/>
</dbReference>
<dbReference type="SUPFAM" id="SSF55486">
    <property type="entry name" value="Metalloproteases ('zincins'), catalytic domain"/>
    <property type="match status" value="1"/>
</dbReference>
<sequence>MHHGDLVLLILLLVSATYWPTGAVDESTGHSDWPREAVVSETGGIRSARDGAASCVFDAIKPQHTPTTVVDYQQRLDDRRWKRNAAVSPFRPIRITPYFVNIEEELSREEQASLKDVVREAVDKITQLFSVVPVRGPLVLSREDSCRSVFMSGPNKLKCGLKTPVYKGEKCARDVDDFRIPENHLEELYIYNRTWGAPLERVFARGSGVQDSDFILYIYSSMTPTCTTKHIIAYAVYCRRDQYGRPIAGFVNFCPDHLKPSSFNKDRAELTAIHELFHALGFSKDMFRNYQNCSVTVDGKDCQPWNKVVKVDSANDVVRLATPGVVKAAQEHFSCDDEDYGGTLEIKEGDYGSHWDPRVMYSSIMAPELGAGHLTFIDGMTLAAFEDSGWYKVNYSIADSYRWGKGQGCRFGLKKYCSSDENSYFCTGKKHGCHYTHKDRGVCHTDSFLSPCRVYKSDKENACVNGFHEHHADRVHLEVYGDQSKCFMSNITSLKAENASELVGRCFEHRCLDIRTLQVKVDHEWYSCPDVGYLEVSVYRGVMLCPDAEILCHDFTNQTATTQLLPTTEQTTVITDYPLHVMTRFDRDIDEP</sequence>
<evidence type="ECO:0000256" key="4">
    <source>
        <dbReference type="ARBA" id="ARBA00022801"/>
    </source>
</evidence>
<keyword evidence="7" id="KW-0732">Signal</keyword>
<dbReference type="InterPro" id="IPR001577">
    <property type="entry name" value="Peptidase_M8"/>
</dbReference>
<dbReference type="Gene3D" id="3.10.170.20">
    <property type="match status" value="1"/>
</dbReference>
<evidence type="ECO:0000313" key="9">
    <source>
        <dbReference type="RefSeq" id="XP_014667826.1"/>
    </source>
</evidence>
<keyword evidence="8" id="KW-1185">Reference proteome</keyword>
<evidence type="ECO:0000256" key="1">
    <source>
        <dbReference type="ARBA" id="ARBA00005860"/>
    </source>
</evidence>
<feature type="signal peptide" evidence="7">
    <location>
        <begin position="1"/>
        <end position="23"/>
    </location>
</feature>
<keyword evidence="4 7" id="KW-0378">Hydrolase</keyword>
<evidence type="ECO:0000256" key="6">
    <source>
        <dbReference type="ARBA" id="ARBA00023049"/>
    </source>
</evidence>
<gene>
    <name evidence="9" type="primary">LOC106809299</name>
</gene>
<accession>A0ABM1E6K5</accession>
<dbReference type="PANTHER" id="PTHR10942:SF6">
    <property type="entry name" value="CILIATED LEFT-RIGHT ORGANIZER METALLOPEPTIDASE"/>
    <property type="match status" value="1"/>
</dbReference>
<keyword evidence="3 7" id="KW-0479">Metal-binding</keyword>
<proteinExistence type="inferred from homology"/>
<dbReference type="PANTHER" id="PTHR10942">
    <property type="entry name" value="LEISHMANOLYSIN-LIKE PEPTIDASE"/>
    <property type="match status" value="1"/>
</dbReference>
<evidence type="ECO:0000256" key="2">
    <source>
        <dbReference type="ARBA" id="ARBA00022670"/>
    </source>
</evidence>
<evidence type="ECO:0000256" key="7">
    <source>
        <dbReference type="RuleBase" id="RU366077"/>
    </source>
</evidence>
<organism evidence="8 9">
    <name type="scientific">Priapulus caudatus</name>
    <name type="common">Priapulid worm</name>
    <dbReference type="NCBI Taxonomy" id="37621"/>
    <lineage>
        <taxon>Eukaryota</taxon>
        <taxon>Metazoa</taxon>
        <taxon>Ecdysozoa</taxon>
        <taxon>Scalidophora</taxon>
        <taxon>Priapulida</taxon>
        <taxon>Priapulimorpha</taxon>
        <taxon>Priapulimorphida</taxon>
        <taxon>Priapulidae</taxon>
        <taxon>Priapulus</taxon>
    </lineage>
</organism>
<keyword evidence="5 7" id="KW-0862">Zinc</keyword>
<dbReference type="RefSeq" id="XP_014667826.1">
    <property type="nucleotide sequence ID" value="XM_014812340.1"/>
</dbReference>
<dbReference type="GeneID" id="106809299"/>
<evidence type="ECO:0000256" key="5">
    <source>
        <dbReference type="ARBA" id="ARBA00022833"/>
    </source>
</evidence>
<dbReference type="Gene3D" id="2.30.34.10">
    <property type="entry name" value="Leishmanolysin domain 4"/>
    <property type="match status" value="1"/>
</dbReference>
<protein>
    <recommendedName>
        <fullName evidence="7">Leishmanolysin-like peptidase</fullName>
        <ecNumber evidence="7">3.4.24.-</ecNumber>
    </recommendedName>
</protein>
<feature type="non-terminal residue" evidence="9">
    <location>
        <position position="592"/>
    </location>
</feature>
<name>A0ABM1E6K5_PRICU</name>
<evidence type="ECO:0000313" key="8">
    <source>
        <dbReference type="Proteomes" id="UP000695022"/>
    </source>
</evidence>
<dbReference type="Gene3D" id="3.90.132.10">
    <property type="entry name" value="Leishmanolysin , domain 2"/>
    <property type="match status" value="1"/>
</dbReference>
<comment type="cofactor">
    <cofactor evidence="7">
        <name>Zn(2+)</name>
        <dbReference type="ChEBI" id="CHEBI:29105"/>
    </cofactor>
    <text evidence="7">Binds 1 zinc ion per subunit.</text>
</comment>
<reference evidence="9" key="1">
    <citation type="submission" date="2025-08" db="UniProtKB">
        <authorList>
            <consortium name="RefSeq"/>
        </authorList>
    </citation>
    <scope>IDENTIFICATION</scope>
</reference>
<keyword evidence="2 7" id="KW-0645">Protease</keyword>
<dbReference type="EC" id="3.4.24.-" evidence="7"/>
<feature type="chain" id="PRO_5044986346" description="Leishmanolysin-like peptidase" evidence="7">
    <location>
        <begin position="24"/>
        <end position="592"/>
    </location>
</feature>
<keyword evidence="6 7" id="KW-0482">Metalloprotease</keyword>
<dbReference type="Proteomes" id="UP000695022">
    <property type="component" value="Unplaced"/>
</dbReference>
<evidence type="ECO:0000256" key="3">
    <source>
        <dbReference type="ARBA" id="ARBA00022723"/>
    </source>
</evidence>
<comment type="similarity">
    <text evidence="1 7">Belongs to the peptidase M8 family.</text>
</comment>